<dbReference type="GO" id="GO:0009229">
    <property type="term" value="P:thiamine diphosphate biosynthetic process"/>
    <property type="evidence" value="ECO:0007669"/>
    <property type="project" value="UniProtKB-UniPathway"/>
</dbReference>
<evidence type="ECO:0000313" key="8">
    <source>
        <dbReference type="Proteomes" id="UP000184222"/>
    </source>
</evidence>
<evidence type="ECO:0000256" key="1">
    <source>
        <dbReference type="ARBA" id="ARBA00001946"/>
    </source>
</evidence>
<comment type="pathway">
    <text evidence="2">Cofactor biosynthesis; thiamine diphosphate biosynthesis.</text>
</comment>
<dbReference type="AlphaFoldDB" id="A0A1L4BT57"/>
<keyword evidence="7" id="KW-0418">Kinase</keyword>
<gene>
    <name evidence="7" type="ORF">F7310_06510</name>
</gene>
<accession>A0A1L4BT57</accession>
<keyword evidence="8" id="KW-1185">Reference proteome</keyword>
<dbReference type="InterPro" id="IPR036206">
    <property type="entry name" value="ThiamineP_synth_sf"/>
</dbReference>
<dbReference type="SUPFAM" id="SSF53613">
    <property type="entry name" value="Ribokinase-like"/>
    <property type="match status" value="1"/>
</dbReference>
<dbReference type="CDD" id="cd01169">
    <property type="entry name" value="HMPP_kinase"/>
    <property type="match status" value="1"/>
</dbReference>
<evidence type="ECO:0000313" key="7">
    <source>
        <dbReference type="EMBL" id="API87029.1"/>
    </source>
</evidence>
<keyword evidence="7" id="KW-0808">Transferase</keyword>
<dbReference type="GO" id="GO:0005829">
    <property type="term" value="C:cytosol"/>
    <property type="evidence" value="ECO:0007669"/>
    <property type="project" value="TreeGrafter"/>
</dbReference>
<dbReference type="InterPro" id="IPR013785">
    <property type="entry name" value="Aldolase_TIM"/>
</dbReference>
<dbReference type="Pfam" id="PF08543">
    <property type="entry name" value="Phos_pyr_kin"/>
    <property type="match status" value="1"/>
</dbReference>
<evidence type="ECO:0000259" key="5">
    <source>
        <dbReference type="Pfam" id="PF02581"/>
    </source>
</evidence>
<dbReference type="GO" id="GO:0008972">
    <property type="term" value="F:phosphomethylpyrimidine kinase activity"/>
    <property type="evidence" value="ECO:0007669"/>
    <property type="project" value="InterPro"/>
</dbReference>
<dbReference type="RefSeq" id="WP_072712665.1">
    <property type="nucleotide sequence ID" value="NZ_CP016796.1"/>
</dbReference>
<dbReference type="InterPro" id="IPR013749">
    <property type="entry name" value="PM/HMP-P_kinase-1"/>
</dbReference>
<dbReference type="Pfam" id="PF02581">
    <property type="entry name" value="TMP-TENI"/>
    <property type="match status" value="1"/>
</dbReference>
<protein>
    <recommendedName>
        <fullName evidence="3">hydroxymethylpyrimidine kinase</fullName>
        <ecNumber evidence="3">2.7.1.49</ecNumber>
    </recommendedName>
</protein>
<comment type="cofactor">
    <cofactor evidence="1">
        <name>Mg(2+)</name>
        <dbReference type="ChEBI" id="CHEBI:18420"/>
    </cofactor>
</comment>
<dbReference type="STRING" id="573570.F7310_06510"/>
<feature type="domain" description="Thiamine phosphate synthase/TenI" evidence="5">
    <location>
        <begin position="302"/>
        <end position="471"/>
    </location>
</feature>
<dbReference type="Gene3D" id="3.40.1190.20">
    <property type="match status" value="1"/>
</dbReference>
<dbReference type="Gene3D" id="3.20.20.70">
    <property type="entry name" value="Aldolase class I"/>
    <property type="match status" value="1"/>
</dbReference>
<dbReference type="EC" id="2.7.1.49" evidence="3"/>
<evidence type="ECO:0000259" key="6">
    <source>
        <dbReference type="Pfam" id="PF08543"/>
    </source>
</evidence>
<evidence type="ECO:0000256" key="4">
    <source>
        <dbReference type="ARBA" id="ARBA00023268"/>
    </source>
</evidence>
<reference evidence="7 8" key="1">
    <citation type="journal article" date="2016" name="Appl. Environ. Microbiol.">
        <title>Whole genome relationships among Francisella bacteria of diverse origin define new species and provide specific regions for detection.</title>
        <authorList>
            <person name="Challacombe J.F."/>
            <person name="Petersen J.M."/>
            <person name="Gallegos-Graves V."/>
            <person name="Hodge D."/>
            <person name="Pillai S."/>
            <person name="Kuske C.R."/>
        </authorList>
    </citation>
    <scope>NUCLEOTIDE SEQUENCE [LARGE SCALE GENOMIC DNA]</scope>
    <source>
        <strain evidence="8">TX07-7310</strain>
    </source>
</reference>
<dbReference type="PANTHER" id="PTHR20858">
    <property type="entry name" value="PHOSPHOMETHYLPYRIMIDINE KINASE"/>
    <property type="match status" value="1"/>
</dbReference>
<dbReference type="InterPro" id="IPR029056">
    <property type="entry name" value="Ribokinase-like"/>
</dbReference>
<name>A0A1L4BT57_9GAMM</name>
<dbReference type="OrthoDB" id="9810880at2"/>
<dbReference type="SUPFAM" id="SSF51391">
    <property type="entry name" value="Thiamin phosphate synthase"/>
    <property type="match status" value="1"/>
</dbReference>
<dbReference type="InterPro" id="IPR022998">
    <property type="entry name" value="ThiamineP_synth_TenI"/>
</dbReference>
<feature type="domain" description="Pyridoxamine kinase/Phosphomethylpyrimidine kinase" evidence="6">
    <location>
        <begin position="12"/>
        <end position="258"/>
    </location>
</feature>
<dbReference type="GO" id="GO:0008902">
    <property type="term" value="F:hydroxymethylpyrimidine kinase activity"/>
    <property type="evidence" value="ECO:0007669"/>
    <property type="project" value="UniProtKB-EC"/>
</dbReference>
<dbReference type="CDD" id="cd00564">
    <property type="entry name" value="TMP_TenI"/>
    <property type="match status" value="1"/>
</dbReference>
<dbReference type="UniPathway" id="UPA00060">
    <property type="reaction ID" value="UER00138"/>
</dbReference>
<evidence type="ECO:0000256" key="3">
    <source>
        <dbReference type="ARBA" id="ARBA00012135"/>
    </source>
</evidence>
<dbReference type="Proteomes" id="UP000184222">
    <property type="component" value="Chromosome"/>
</dbReference>
<dbReference type="PANTHER" id="PTHR20858:SF17">
    <property type="entry name" value="HYDROXYMETHYLPYRIMIDINE_PHOSPHOMETHYLPYRIMIDINE KINASE THI20-RELATED"/>
    <property type="match status" value="1"/>
</dbReference>
<dbReference type="NCBIfam" id="TIGR00097">
    <property type="entry name" value="HMP-P_kinase"/>
    <property type="match status" value="1"/>
</dbReference>
<organism evidence="7 8">
    <name type="scientific">Francisella uliginis</name>
    <dbReference type="NCBI Taxonomy" id="573570"/>
    <lineage>
        <taxon>Bacteria</taxon>
        <taxon>Pseudomonadati</taxon>
        <taxon>Pseudomonadota</taxon>
        <taxon>Gammaproteobacteria</taxon>
        <taxon>Thiotrichales</taxon>
        <taxon>Francisellaceae</taxon>
        <taxon>Francisella</taxon>
    </lineage>
</organism>
<dbReference type="EMBL" id="CP016796">
    <property type="protein sequence ID" value="API87029.1"/>
    <property type="molecule type" value="Genomic_DNA"/>
</dbReference>
<sequence>MKDILLTIGGSDSSSGAGIQADIKTASDIGVNIATVVSCITAQNSMTILDIQEFSAKSFSQQLNTIVDDFHIKVIKSSILVSIEQIDILINFIKTFKEVIYICDPVMISTTGKELVSRDIVEYARLNLYPLADILTPNLDEAKILLEDTDFLVLESPDNIAEAIQKKYHCKNVFLKGGHNIEKNVCTDFYYSNNSFNYSLVSSKYQKNIKIRGTGCTLSSAIASFLVQGFDINNSLVLAKAYITNAIKNSQRITTGANHLAIKDSLNFNSDFPRIYFDKAFSNLKFRSINKIGFYPIVDNADKIPRLAKLGVKTIQLRIKSKDIAYIEKNIIKAIEYQNRYQLQLFINDHYQIAINHNAFGIHLGHEDLLKLFYTDGETLFKISNSNIALGLSTHDYYELAIALAIKPSYIALGPIYSTTTKQMKFEPQGLSKIYQWLDILGVPLVVIGGIKKQHLKAIKNIGVDGISVVSLVDEISDDELGEIVKFLG</sequence>
<proteinExistence type="predicted"/>
<dbReference type="KEGG" id="frx:F7310_06510"/>
<evidence type="ECO:0000256" key="2">
    <source>
        <dbReference type="ARBA" id="ARBA00004948"/>
    </source>
</evidence>
<dbReference type="GO" id="GO:0009228">
    <property type="term" value="P:thiamine biosynthetic process"/>
    <property type="evidence" value="ECO:0007669"/>
    <property type="project" value="UniProtKB-KW"/>
</dbReference>
<dbReference type="InterPro" id="IPR004399">
    <property type="entry name" value="HMP/HMP-P_kinase_dom"/>
</dbReference>
<keyword evidence="4" id="KW-0511">Multifunctional enzyme</keyword>